<gene>
    <name evidence="1" type="ORF">ACFQDD_12295</name>
</gene>
<sequence length="81" mass="8597">MPVEVVHHLNLDAERGVRIDADAGSTLARCGSCGRGGSRPTPPVIECGTLLALSLVDRKSTKLAADRVENRILGRGHRLSP</sequence>
<evidence type="ECO:0008006" key="3">
    <source>
        <dbReference type="Google" id="ProtNLM"/>
    </source>
</evidence>
<accession>A0ABD5T4X0</accession>
<evidence type="ECO:0000313" key="2">
    <source>
        <dbReference type="Proteomes" id="UP001596274"/>
    </source>
</evidence>
<name>A0ABD5T4X0_9EURY</name>
<reference evidence="1 2" key="1">
    <citation type="journal article" date="2019" name="Int. J. Syst. Evol. Microbiol.">
        <title>The Global Catalogue of Microorganisms (GCM) 10K type strain sequencing project: providing services to taxonomists for standard genome sequencing and annotation.</title>
        <authorList>
            <consortium name="The Broad Institute Genomics Platform"/>
            <consortium name="The Broad Institute Genome Sequencing Center for Infectious Disease"/>
            <person name="Wu L."/>
            <person name="Ma J."/>
        </authorList>
    </citation>
    <scope>NUCLEOTIDE SEQUENCE [LARGE SCALE GENOMIC DNA]</scope>
    <source>
        <strain evidence="1 2">PJ61</strain>
    </source>
</reference>
<evidence type="ECO:0000313" key="1">
    <source>
        <dbReference type="EMBL" id="MFC6772284.1"/>
    </source>
</evidence>
<dbReference type="Proteomes" id="UP001596274">
    <property type="component" value="Unassembled WGS sequence"/>
</dbReference>
<dbReference type="AlphaFoldDB" id="A0ABD5T4X0"/>
<dbReference type="EMBL" id="JBHSWT010000719">
    <property type="protein sequence ID" value="MFC6772284.1"/>
    <property type="molecule type" value="Genomic_DNA"/>
</dbReference>
<organism evidence="1 2">
    <name type="scientific">Halorubrum pallidum</name>
    <dbReference type="NCBI Taxonomy" id="1526114"/>
    <lineage>
        <taxon>Archaea</taxon>
        <taxon>Methanobacteriati</taxon>
        <taxon>Methanobacteriota</taxon>
        <taxon>Stenosarchaea group</taxon>
        <taxon>Halobacteria</taxon>
        <taxon>Halobacteriales</taxon>
        <taxon>Haloferacaceae</taxon>
        <taxon>Halorubrum</taxon>
    </lineage>
</organism>
<comment type="caution">
    <text evidence="1">The sequence shown here is derived from an EMBL/GenBank/DDBJ whole genome shotgun (WGS) entry which is preliminary data.</text>
</comment>
<proteinExistence type="predicted"/>
<keyword evidence="2" id="KW-1185">Reference proteome</keyword>
<protein>
    <recommendedName>
        <fullName evidence="3">Transposase</fullName>
    </recommendedName>
</protein>